<reference evidence="1" key="1">
    <citation type="journal article" date="2022" name="ISME J.">
        <title>Identification of active gaseous-alkane degraders at natural gas seeps.</title>
        <authorList>
            <person name="Farhan Ul Haque M."/>
            <person name="Hernandez M."/>
            <person name="Crombie A.T."/>
            <person name="Murrell J.C."/>
        </authorList>
    </citation>
    <scope>NUCLEOTIDE SEQUENCE</scope>
    <source>
        <strain evidence="1">PC2</strain>
    </source>
</reference>
<evidence type="ECO:0000313" key="1">
    <source>
        <dbReference type="EMBL" id="MCI4682034.1"/>
    </source>
</evidence>
<sequence>MTEADERARPVRWDRSRQREISSSLATARAREDHVAIDFGDLVCAADGIELSPRLQRRIVMGPVAAKRLCDMLARLTTEGGVTADTKS</sequence>
<organism evidence="1 2">
    <name type="scientific">Candidatus Rhodoblastus alkanivorans</name>
    <dbReference type="NCBI Taxonomy" id="2954117"/>
    <lineage>
        <taxon>Bacteria</taxon>
        <taxon>Pseudomonadati</taxon>
        <taxon>Pseudomonadota</taxon>
        <taxon>Alphaproteobacteria</taxon>
        <taxon>Hyphomicrobiales</taxon>
        <taxon>Rhodoblastaceae</taxon>
        <taxon>Rhodoblastus</taxon>
    </lineage>
</organism>
<dbReference type="Proteomes" id="UP001139104">
    <property type="component" value="Unassembled WGS sequence"/>
</dbReference>
<keyword evidence="2" id="KW-1185">Reference proteome</keyword>
<comment type="caution">
    <text evidence="1">The sequence shown here is derived from an EMBL/GenBank/DDBJ whole genome shotgun (WGS) entry which is preliminary data.</text>
</comment>
<proteinExistence type="predicted"/>
<name>A0ABS9Z2Y2_9HYPH</name>
<dbReference type="RefSeq" id="WP_243066068.1">
    <property type="nucleotide sequence ID" value="NZ_JAIVFK010000002.1"/>
</dbReference>
<protein>
    <submittedName>
        <fullName evidence="1">Uncharacterized protein</fullName>
    </submittedName>
</protein>
<dbReference type="EMBL" id="JAIVFP010000001">
    <property type="protein sequence ID" value="MCI4682034.1"/>
    <property type="molecule type" value="Genomic_DNA"/>
</dbReference>
<evidence type="ECO:0000313" key="2">
    <source>
        <dbReference type="Proteomes" id="UP001139104"/>
    </source>
</evidence>
<gene>
    <name evidence="1" type="ORF">K2U94_04530</name>
</gene>
<accession>A0ABS9Z2Y2</accession>